<feature type="chain" id="PRO_5046700583" description="HmuY protein" evidence="2">
    <location>
        <begin position="28"/>
        <end position="265"/>
    </location>
</feature>
<protein>
    <recommendedName>
        <fullName evidence="5">HmuY protein</fullName>
    </recommendedName>
</protein>
<evidence type="ECO:0000256" key="2">
    <source>
        <dbReference type="SAM" id="SignalP"/>
    </source>
</evidence>
<feature type="signal peptide" evidence="2">
    <location>
        <begin position="1"/>
        <end position="27"/>
    </location>
</feature>
<dbReference type="Pfam" id="PF14064">
    <property type="entry name" value="HmuY"/>
    <property type="match status" value="1"/>
</dbReference>
<dbReference type="PROSITE" id="PS51257">
    <property type="entry name" value="PROKAR_LIPOPROTEIN"/>
    <property type="match status" value="1"/>
</dbReference>
<evidence type="ECO:0000313" key="4">
    <source>
        <dbReference type="Proteomes" id="UP000618319"/>
    </source>
</evidence>
<keyword evidence="4" id="KW-1185">Reference proteome</keyword>
<gene>
    <name evidence="3" type="ORF">C4F40_11235</name>
</gene>
<dbReference type="Proteomes" id="UP000618319">
    <property type="component" value="Unassembled WGS sequence"/>
</dbReference>
<proteinExistence type="predicted"/>
<dbReference type="RefSeq" id="WP_196938517.1">
    <property type="nucleotide sequence ID" value="NZ_MU158689.1"/>
</dbReference>
<reference evidence="3 4" key="1">
    <citation type="submission" date="2018-02" db="EMBL/GenBank/DDBJ databases">
        <title>Sphingobacterium KA21.</title>
        <authorList>
            <person name="Vasarhelyi B.M."/>
            <person name="Deshmukh S."/>
            <person name="Balint B."/>
            <person name="Kukolya J."/>
        </authorList>
    </citation>
    <scope>NUCLEOTIDE SEQUENCE [LARGE SCALE GENOMIC DNA]</scope>
    <source>
        <strain evidence="3 4">Ka21</strain>
    </source>
</reference>
<evidence type="ECO:0000313" key="3">
    <source>
        <dbReference type="EMBL" id="MBE8721297.1"/>
    </source>
</evidence>
<comment type="caution">
    <text evidence="3">The sequence shown here is derived from an EMBL/GenBank/DDBJ whole genome shotgun (WGS) entry which is preliminary data.</text>
</comment>
<accession>A0ABR9T9I8</accession>
<sequence length="265" mass="29517">MNKKVINAVIKGKYLILAFLLIGIASSCDKGSDPKPDDEVVPPDDTTPTDESMFYKLHRVENYQGTQDNDGVNAAPTIFFSLETKKPVEEKYKQTNRWDVAFSSLFNSFLSGNNGTNSTNSGYGNAARGGIMIVEKPFDEVVNIPTDSEFKTAGDLIGTDDYGDYGEGMGWYLYDFYGTIMRNGAVQDAHVAYALGNPLTMKNGSIIPARTVIVRTAKGNYAKIKMISCYKDLYTPAQWYKDAPHMFFTFEYVIVPKESAKFEIK</sequence>
<dbReference type="EMBL" id="PSKQ01000019">
    <property type="protein sequence ID" value="MBE8721297.1"/>
    <property type="molecule type" value="Genomic_DNA"/>
</dbReference>
<dbReference type="InterPro" id="IPR025921">
    <property type="entry name" value="HmuY"/>
</dbReference>
<evidence type="ECO:0000256" key="1">
    <source>
        <dbReference type="SAM" id="MobiDB-lite"/>
    </source>
</evidence>
<name>A0ABR9T9I8_9SPHI</name>
<feature type="region of interest" description="Disordered" evidence="1">
    <location>
        <begin position="30"/>
        <end position="49"/>
    </location>
</feature>
<dbReference type="CDD" id="cd12105">
    <property type="entry name" value="HmuY"/>
    <property type="match status" value="1"/>
</dbReference>
<organism evidence="3 4">
    <name type="scientific">Sphingobacterium pedocola</name>
    <dbReference type="NCBI Taxonomy" id="2082722"/>
    <lineage>
        <taxon>Bacteria</taxon>
        <taxon>Pseudomonadati</taxon>
        <taxon>Bacteroidota</taxon>
        <taxon>Sphingobacteriia</taxon>
        <taxon>Sphingobacteriales</taxon>
        <taxon>Sphingobacteriaceae</taxon>
        <taxon>Sphingobacterium</taxon>
    </lineage>
</organism>
<evidence type="ECO:0008006" key="5">
    <source>
        <dbReference type="Google" id="ProtNLM"/>
    </source>
</evidence>
<keyword evidence="2" id="KW-0732">Signal</keyword>